<dbReference type="Proteomes" id="UP000738349">
    <property type="component" value="Unassembled WGS sequence"/>
</dbReference>
<dbReference type="InterPro" id="IPR051165">
    <property type="entry name" value="Multifunctional_ANK_Repeat"/>
</dbReference>
<name>A0A9P9FHA3_9HYPO</name>
<accession>A0A9P9FHA3</accession>
<dbReference type="PROSITE" id="PS50297">
    <property type="entry name" value="ANK_REP_REGION"/>
    <property type="match status" value="5"/>
</dbReference>
<protein>
    <submittedName>
        <fullName evidence="4">Ankyrin repeat-containing domain protein</fullName>
    </submittedName>
</protein>
<dbReference type="PANTHER" id="PTHR24123:SF33">
    <property type="entry name" value="PROTEIN HOS4"/>
    <property type="match status" value="1"/>
</dbReference>
<evidence type="ECO:0000256" key="3">
    <source>
        <dbReference type="PROSITE-ProRule" id="PRU00023"/>
    </source>
</evidence>
<keyword evidence="1" id="KW-0677">Repeat</keyword>
<evidence type="ECO:0000256" key="1">
    <source>
        <dbReference type="ARBA" id="ARBA00022737"/>
    </source>
</evidence>
<feature type="repeat" description="ANK" evidence="3">
    <location>
        <begin position="273"/>
        <end position="305"/>
    </location>
</feature>
<organism evidence="4 5">
    <name type="scientific">Dactylonectria macrodidyma</name>
    <dbReference type="NCBI Taxonomy" id="307937"/>
    <lineage>
        <taxon>Eukaryota</taxon>
        <taxon>Fungi</taxon>
        <taxon>Dikarya</taxon>
        <taxon>Ascomycota</taxon>
        <taxon>Pezizomycotina</taxon>
        <taxon>Sordariomycetes</taxon>
        <taxon>Hypocreomycetidae</taxon>
        <taxon>Hypocreales</taxon>
        <taxon>Nectriaceae</taxon>
        <taxon>Dactylonectria</taxon>
    </lineage>
</organism>
<feature type="repeat" description="ANK" evidence="3">
    <location>
        <begin position="238"/>
        <end position="270"/>
    </location>
</feature>
<dbReference type="SUPFAM" id="SSF48403">
    <property type="entry name" value="Ankyrin repeat"/>
    <property type="match status" value="1"/>
</dbReference>
<dbReference type="InterPro" id="IPR002110">
    <property type="entry name" value="Ankyrin_rpt"/>
</dbReference>
<sequence length="346" mass="37105">MGVPIDSYGRAGLSCLQAAAGEGNRTLIQYFLDQGADINLPARRYRGRTVLQAAAKRGDSELIDYLLNAGADITAPPAKEYGESVLETVAGSRAWTKQDRSRADFFSKLLRLGAAINRPEPESRILGRLIVRADIECLKVAIQAGARIEDQELKFRRGLRRSALQIASSQLNEEALEPRFRIVKLLLSNGANINSPAGPDYGRTALQAAVSCESPDLDIIRILLEGGAEVNAKPSRISGITALQGAAIKGEIHVARILLDHGAKINAGAAPVRGQTAVEGAAEHGRLDMVSFLLQMGATPDPVTGFSKAIELAEKKNSWEIVDLLKESQDAFNTLAVSSSEPSAWT</sequence>
<dbReference type="Pfam" id="PF12796">
    <property type="entry name" value="Ank_2"/>
    <property type="match status" value="3"/>
</dbReference>
<proteinExistence type="predicted"/>
<feature type="repeat" description="ANK" evidence="3">
    <location>
        <begin position="11"/>
        <end position="43"/>
    </location>
</feature>
<keyword evidence="5" id="KW-1185">Reference proteome</keyword>
<feature type="repeat" description="ANK" evidence="3">
    <location>
        <begin position="201"/>
        <end position="235"/>
    </location>
</feature>
<dbReference type="Gene3D" id="1.25.40.20">
    <property type="entry name" value="Ankyrin repeat-containing domain"/>
    <property type="match status" value="1"/>
</dbReference>
<dbReference type="InterPro" id="IPR036770">
    <property type="entry name" value="Ankyrin_rpt-contain_sf"/>
</dbReference>
<evidence type="ECO:0000313" key="4">
    <source>
        <dbReference type="EMBL" id="KAH7161746.1"/>
    </source>
</evidence>
<dbReference type="PROSITE" id="PS50088">
    <property type="entry name" value="ANK_REPEAT"/>
    <property type="match status" value="5"/>
</dbReference>
<dbReference type="SMART" id="SM00248">
    <property type="entry name" value="ANK"/>
    <property type="match status" value="6"/>
</dbReference>
<dbReference type="PANTHER" id="PTHR24123">
    <property type="entry name" value="ANKYRIN REPEAT-CONTAINING"/>
    <property type="match status" value="1"/>
</dbReference>
<evidence type="ECO:0000313" key="5">
    <source>
        <dbReference type="Proteomes" id="UP000738349"/>
    </source>
</evidence>
<evidence type="ECO:0000256" key="2">
    <source>
        <dbReference type="ARBA" id="ARBA00023043"/>
    </source>
</evidence>
<keyword evidence="2 3" id="KW-0040">ANK repeat</keyword>
<comment type="caution">
    <text evidence="4">The sequence shown here is derived from an EMBL/GenBank/DDBJ whole genome shotgun (WGS) entry which is preliminary data.</text>
</comment>
<dbReference type="PRINTS" id="PR01415">
    <property type="entry name" value="ANKYRIN"/>
</dbReference>
<feature type="repeat" description="ANK" evidence="3">
    <location>
        <begin position="46"/>
        <end position="78"/>
    </location>
</feature>
<dbReference type="EMBL" id="JAGMUV010000004">
    <property type="protein sequence ID" value="KAH7161746.1"/>
    <property type="molecule type" value="Genomic_DNA"/>
</dbReference>
<dbReference type="AlphaFoldDB" id="A0A9P9FHA3"/>
<gene>
    <name evidence="4" type="ORF">EDB81DRAFT_840012</name>
</gene>
<reference evidence="4" key="1">
    <citation type="journal article" date="2021" name="Nat. Commun.">
        <title>Genetic determinants of endophytism in the Arabidopsis root mycobiome.</title>
        <authorList>
            <person name="Mesny F."/>
            <person name="Miyauchi S."/>
            <person name="Thiergart T."/>
            <person name="Pickel B."/>
            <person name="Atanasova L."/>
            <person name="Karlsson M."/>
            <person name="Huettel B."/>
            <person name="Barry K.W."/>
            <person name="Haridas S."/>
            <person name="Chen C."/>
            <person name="Bauer D."/>
            <person name="Andreopoulos W."/>
            <person name="Pangilinan J."/>
            <person name="LaButti K."/>
            <person name="Riley R."/>
            <person name="Lipzen A."/>
            <person name="Clum A."/>
            <person name="Drula E."/>
            <person name="Henrissat B."/>
            <person name="Kohler A."/>
            <person name="Grigoriev I.V."/>
            <person name="Martin F.M."/>
            <person name="Hacquard S."/>
        </authorList>
    </citation>
    <scope>NUCLEOTIDE SEQUENCE</scope>
    <source>
        <strain evidence="4">MPI-CAGE-AT-0147</strain>
    </source>
</reference>
<dbReference type="OrthoDB" id="539213at2759"/>